<dbReference type="CTD" id="440603"/>
<evidence type="ECO:0000313" key="1">
    <source>
        <dbReference type="Proteomes" id="UP001190640"/>
    </source>
</evidence>
<dbReference type="Gene3D" id="1.10.437.10">
    <property type="entry name" value="Blc2-like"/>
    <property type="match status" value="1"/>
</dbReference>
<dbReference type="SUPFAM" id="SSF56854">
    <property type="entry name" value="Bcl-2 inhibitors of programmed cell death"/>
    <property type="match status" value="1"/>
</dbReference>
<organism evidence="1 2">
    <name type="scientific">Eublepharis macularius</name>
    <name type="common">Leopard gecko</name>
    <name type="synonym">Cyrtodactylus macularius</name>
    <dbReference type="NCBI Taxonomy" id="481883"/>
    <lineage>
        <taxon>Eukaryota</taxon>
        <taxon>Metazoa</taxon>
        <taxon>Chordata</taxon>
        <taxon>Craniata</taxon>
        <taxon>Vertebrata</taxon>
        <taxon>Euteleostomi</taxon>
        <taxon>Lepidosauria</taxon>
        <taxon>Squamata</taxon>
        <taxon>Bifurcata</taxon>
        <taxon>Gekkota</taxon>
        <taxon>Eublepharidae</taxon>
        <taxon>Eublepharinae</taxon>
        <taxon>Eublepharis</taxon>
    </lineage>
</organism>
<dbReference type="PANTHER" id="PTHR36466">
    <property type="entry name" value="BCL-2-LIKE PROTEIN 15"/>
    <property type="match status" value="1"/>
</dbReference>
<evidence type="ECO:0000313" key="2">
    <source>
        <dbReference type="RefSeq" id="XP_054836987.1"/>
    </source>
</evidence>
<dbReference type="GO" id="GO:0005829">
    <property type="term" value="C:cytosol"/>
    <property type="evidence" value="ECO:0007669"/>
    <property type="project" value="TreeGrafter"/>
</dbReference>
<protein>
    <submittedName>
        <fullName evidence="2">Bcl-2-like protein 15</fullName>
    </submittedName>
</protein>
<dbReference type="KEGG" id="emc:129330813"/>
<dbReference type="Proteomes" id="UP001190640">
    <property type="component" value="Chromosome 5"/>
</dbReference>
<dbReference type="PANTHER" id="PTHR36466:SF1">
    <property type="entry name" value="BCL-2-LIKE PROTEIN 15"/>
    <property type="match status" value="1"/>
</dbReference>
<proteinExistence type="predicted"/>
<name>A0AA97L1S7_EUBMA</name>
<dbReference type="GeneID" id="129330813"/>
<dbReference type="InterPro" id="IPR033543">
    <property type="entry name" value="BCL2L15"/>
</dbReference>
<dbReference type="GO" id="GO:0005634">
    <property type="term" value="C:nucleus"/>
    <property type="evidence" value="ECO:0007669"/>
    <property type="project" value="TreeGrafter"/>
</dbReference>
<dbReference type="InterPro" id="IPR036834">
    <property type="entry name" value="Bcl-2-like_sf"/>
</dbReference>
<gene>
    <name evidence="2" type="primary">BCL2L15</name>
</gene>
<accession>A0AA97L1S7</accession>
<dbReference type="GO" id="GO:0042981">
    <property type="term" value="P:regulation of apoptotic process"/>
    <property type="evidence" value="ECO:0007669"/>
    <property type="project" value="InterPro"/>
</dbReference>
<reference evidence="2" key="1">
    <citation type="submission" date="2025-08" db="UniProtKB">
        <authorList>
            <consortium name="RefSeq"/>
        </authorList>
    </citation>
    <scope>IDENTIFICATION</scope>
    <source>
        <tissue evidence="2">Blood</tissue>
    </source>
</reference>
<sequence length="165" mass="18563">MKNSMTFEEQTEKIVEVLLSDFLEEKLQIECRGLDSQPANVTEAAAGDTSSIFDPVIIASRLQEIGDQYNKDLTQHVHMLAAEMVEGKLEKFGEMVESLSKEWCSYNPGLEYERAFLAVSVRLFKYLVRKVSSVAQSALLTGLINGNAQVRVYIEEHGGWENVEN</sequence>
<keyword evidence="1" id="KW-1185">Reference proteome</keyword>
<dbReference type="RefSeq" id="XP_054836987.1">
    <property type="nucleotide sequence ID" value="XM_054981012.1"/>
</dbReference>
<dbReference type="AlphaFoldDB" id="A0AA97L1S7"/>